<protein>
    <submittedName>
        <fullName evidence="1">LmbE family protein</fullName>
    </submittedName>
</protein>
<keyword evidence="2" id="KW-1185">Reference proteome</keyword>
<organism evidence="1 2">
    <name type="scientific">Robertkochia marina</name>
    <dbReference type="NCBI Taxonomy" id="1227945"/>
    <lineage>
        <taxon>Bacteria</taxon>
        <taxon>Pseudomonadati</taxon>
        <taxon>Bacteroidota</taxon>
        <taxon>Flavobacteriia</taxon>
        <taxon>Flavobacteriales</taxon>
        <taxon>Flavobacteriaceae</taxon>
        <taxon>Robertkochia</taxon>
    </lineage>
</organism>
<dbReference type="OrthoDB" id="9759749at2"/>
<name>A0A4S3M228_9FLAO</name>
<dbReference type="SUPFAM" id="SSF52317">
    <property type="entry name" value="Class I glutamine amidotransferase-like"/>
    <property type="match status" value="1"/>
</dbReference>
<dbReference type="Gene3D" id="3.40.50.10320">
    <property type="entry name" value="LmbE-like"/>
    <property type="match status" value="1"/>
</dbReference>
<accession>A0A4S3M228</accession>
<dbReference type="InterPro" id="IPR029062">
    <property type="entry name" value="Class_I_gatase-like"/>
</dbReference>
<dbReference type="EMBL" id="SSMC01000002">
    <property type="protein sequence ID" value="THD67525.1"/>
    <property type="molecule type" value="Genomic_DNA"/>
</dbReference>
<gene>
    <name evidence="1" type="ORF">E7Z59_07635</name>
</gene>
<dbReference type="InterPro" id="IPR024078">
    <property type="entry name" value="LmbE-like_dom_sf"/>
</dbReference>
<dbReference type="AlphaFoldDB" id="A0A4S3M228"/>
<evidence type="ECO:0000313" key="2">
    <source>
        <dbReference type="Proteomes" id="UP000305939"/>
    </source>
</evidence>
<dbReference type="Proteomes" id="UP000305939">
    <property type="component" value="Unassembled WGS sequence"/>
</dbReference>
<dbReference type="Pfam" id="PF02585">
    <property type="entry name" value="PIG-L"/>
    <property type="match status" value="1"/>
</dbReference>
<dbReference type="InterPro" id="IPR003737">
    <property type="entry name" value="GlcNAc_PI_deacetylase-related"/>
</dbReference>
<comment type="caution">
    <text evidence="1">The sequence shown here is derived from an EMBL/GenBank/DDBJ whole genome shotgun (WGS) entry which is preliminary data.</text>
</comment>
<reference evidence="1 2" key="1">
    <citation type="submission" date="2019-04" db="EMBL/GenBank/DDBJ databases">
        <title>Draft genome sequence of Robertkochia marina CC-AMO-30D.</title>
        <authorList>
            <person name="Hameed A."/>
            <person name="Lin S.-Y."/>
            <person name="Shahina M."/>
            <person name="Lai W.-A."/>
            <person name="Young C.-C."/>
        </authorList>
    </citation>
    <scope>NUCLEOTIDE SEQUENCE [LARGE SCALE GENOMIC DNA]</scope>
    <source>
        <strain evidence="1 2">CC-AMO-30D</strain>
    </source>
</reference>
<sequence>MKNYLLTILMGWFTFFTIYAQQPIPKTSSELYDDLQKLNFLGTALYIAAHPDDENSSLISYLANETKARTAYLALTRGDGGQNLIGSELREALGVLRTQELLAARRLDGGEQFFTRANDFGYSKHPKETLEIWNKDSILSDVVWAIRRFRPDVIINRFDHRTPGTTHGHHTSSAMLSVEAFDMAGDSQMFSDQLNRVSTWQPKRIFFNTSWWFYGSEEKFLEANKENLLNFDIGKYFPSKGMSNNEMASIASSQHLSQGWGRLTTRGSRNEYLEFLKGDKPQNNDIFSGIDTSWKRVKGGKEIGDILTKVEADFNFQDPSVHLPELLRAYKMIQNLEDEYWRNFKTRQITALIEGCSGFLAEVITGSPIGVPGETIDLDFQVINRSTAEIIIEKITLSPSGAVLELKKSIPSNEQEQFELQLEIPENAAPSTPYWLNKESTLGMYSAPRKFIGLPETPPAASAEIALNINGVRVTTTKNVVYKHAEPDKGELYEPFEILPAVTSSLANKVYIFNEEGGKHIPVSITAHRENTSGILRLDLPEGWTSSPEQIDFSIKNKGESKTYYFQVMPPSSESTGALSPIIELNGKTYDRELIDINYKHIPRQRILMKSSAKVVRLNIEKAGENIGYIMGAGDEVPESLKEIGYVVIPISPSDISPANLDSFDAIVTGIRAYNVLENELRTKQQYLLDYVKNGGTLIIQYNTVGRSGFRGPKIAPYELNLSRKRVTDENSPVRFMAPTHPVLNTPNKIVKNDFSGWVQERGLYFPDQWASEFTPVLAMNDPGEEPALGSLLVAPYGAGYYIYTGLSFFRELPAGVPGAYKLFANMLSLGKTDNNNTNSKG</sequence>
<dbReference type="RefSeq" id="WP_136335730.1">
    <property type="nucleotide sequence ID" value="NZ_QXMP01000005.1"/>
</dbReference>
<evidence type="ECO:0000313" key="1">
    <source>
        <dbReference type="EMBL" id="THD67525.1"/>
    </source>
</evidence>
<dbReference type="SUPFAM" id="SSF102588">
    <property type="entry name" value="LmbE-like"/>
    <property type="match status" value="1"/>
</dbReference>
<proteinExistence type="predicted"/>